<evidence type="ECO:0000313" key="2">
    <source>
        <dbReference type="Proteomes" id="UP000828048"/>
    </source>
</evidence>
<accession>A0ACB7ZKF8</accession>
<sequence>MEDVKYTTPSKVITDDVSTGKTERTREDAILDRLASSPFSDEILSATAPKNFSPPNFANQYHDVAVQQFKLGLDSASSAFADLILNEPANMDELMLRINQYSKLDEAITEREKAEQKYFRGRKGGHSRMDVNNIQYSKNGKGKDPRQNSYKGPRPQEFEGVVTVFKEPLHELLKKIKQEEWFSLAPKNGPNLRSEI</sequence>
<comment type="caution">
    <text evidence="1">The sequence shown here is derived from an EMBL/GenBank/DDBJ whole genome shotgun (WGS) entry which is preliminary data.</text>
</comment>
<proteinExistence type="predicted"/>
<evidence type="ECO:0000313" key="1">
    <source>
        <dbReference type="EMBL" id="KAH7865959.1"/>
    </source>
</evidence>
<gene>
    <name evidence="1" type="ORF">Vadar_013631</name>
</gene>
<reference evidence="1 2" key="1">
    <citation type="journal article" date="2021" name="Hortic Res">
        <title>High-quality reference genome and annotation aids understanding of berry development for evergreen blueberry (Vaccinium darrowii).</title>
        <authorList>
            <person name="Yu J."/>
            <person name="Hulse-Kemp A.M."/>
            <person name="Babiker E."/>
            <person name="Staton M."/>
        </authorList>
    </citation>
    <scope>NUCLEOTIDE SEQUENCE [LARGE SCALE GENOMIC DNA]</scope>
    <source>
        <strain evidence="2">cv. NJ 8807/NJ 8810</strain>
        <tissue evidence="1">Young leaf</tissue>
    </source>
</reference>
<name>A0ACB7ZKF8_9ERIC</name>
<dbReference type="EMBL" id="CM037159">
    <property type="protein sequence ID" value="KAH7865959.1"/>
    <property type="molecule type" value="Genomic_DNA"/>
</dbReference>
<protein>
    <submittedName>
        <fullName evidence="1">Uncharacterized protein</fullName>
    </submittedName>
</protein>
<organism evidence="1 2">
    <name type="scientific">Vaccinium darrowii</name>
    <dbReference type="NCBI Taxonomy" id="229202"/>
    <lineage>
        <taxon>Eukaryota</taxon>
        <taxon>Viridiplantae</taxon>
        <taxon>Streptophyta</taxon>
        <taxon>Embryophyta</taxon>
        <taxon>Tracheophyta</taxon>
        <taxon>Spermatophyta</taxon>
        <taxon>Magnoliopsida</taxon>
        <taxon>eudicotyledons</taxon>
        <taxon>Gunneridae</taxon>
        <taxon>Pentapetalae</taxon>
        <taxon>asterids</taxon>
        <taxon>Ericales</taxon>
        <taxon>Ericaceae</taxon>
        <taxon>Vaccinioideae</taxon>
        <taxon>Vaccinieae</taxon>
        <taxon>Vaccinium</taxon>
    </lineage>
</organism>
<dbReference type="Proteomes" id="UP000828048">
    <property type="component" value="Chromosome 9"/>
</dbReference>
<keyword evidence="2" id="KW-1185">Reference proteome</keyword>